<dbReference type="PANTHER" id="PTHR36440">
    <property type="entry name" value="PUTATIVE (AFU_ORTHOLOGUE AFUA_8G07350)-RELATED"/>
    <property type="match status" value="1"/>
</dbReference>
<feature type="domain" description="Cupin type-2" evidence="1">
    <location>
        <begin position="240"/>
        <end position="289"/>
    </location>
</feature>
<gene>
    <name evidence="2" type="ORF">SAMN05421810_103228</name>
</gene>
<evidence type="ECO:0000313" key="2">
    <source>
        <dbReference type="EMBL" id="SFP72812.1"/>
    </source>
</evidence>
<keyword evidence="2" id="KW-0560">Oxidoreductase</keyword>
<reference evidence="3" key="1">
    <citation type="submission" date="2016-10" db="EMBL/GenBank/DDBJ databases">
        <authorList>
            <person name="Varghese N."/>
            <person name="Submissions S."/>
        </authorList>
    </citation>
    <scope>NUCLEOTIDE SEQUENCE [LARGE SCALE GENOMIC DNA]</scope>
    <source>
        <strain evidence="3">CGMCC 4.5579</strain>
    </source>
</reference>
<dbReference type="EMBL" id="FOWW01000003">
    <property type="protein sequence ID" value="SFP72812.1"/>
    <property type="molecule type" value="Genomic_DNA"/>
</dbReference>
<dbReference type="GO" id="GO:0051213">
    <property type="term" value="F:dioxygenase activity"/>
    <property type="evidence" value="ECO:0007669"/>
    <property type="project" value="UniProtKB-KW"/>
</dbReference>
<evidence type="ECO:0000313" key="3">
    <source>
        <dbReference type="Proteomes" id="UP000198727"/>
    </source>
</evidence>
<evidence type="ECO:0000259" key="1">
    <source>
        <dbReference type="Pfam" id="PF07883"/>
    </source>
</evidence>
<dbReference type="Gene3D" id="2.60.120.10">
    <property type="entry name" value="Jelly Rolls"/>
    <property type="match status" value="2"/>
</dbReference>
<dbReference type="InterPro" id="IPR053146">
    <property type="entry name" value="QDO-like"/>
</dbReference>
<dbReference type="OrthoDB" id="4227163at2"/>
<dbReference type="RefSeq" id="WP_092529894.1">
    <property type="nucleotide sequence ID" value="NZ_FOWW01000003.1"/>
</dbReference>
<dbReference type="AlphaFoldDB" id="A0A1I5SPT3"/>
<proteinExistence type="predicted"/>
<dbReference type="CDD" id="cd02215">
    <property type="entry name" value="cupin_QDO_N_C"/>
    <property type="match status" value="2"/>
</dbReference>
<keyword evidence="2" id="KW-0223">Dioxygenase</keyword>
<dbReference type="Pfam" id="PF07883">
    <property type="entry name" value="Cupin_2"/>
    <property type="match status" value="2"/>
</dbReference>
<name>A0A1I5SPT3_9PSEU</name>
<organism evidence="2 3">
    <name type="scientific">Amycolatopsis arida</name>
    <dbReference type="NCBI Taxonomy" id="587909"/>
    <lineage>
        <taxon>Bacteria</taxon>
        <taxon>Bacillati</taxon>
        <taxon>Actinomycetota</taxon>
        <taxon>Actinomycetes</taxon>
        <taxon>Pseudonocardiales</taxon>
        <taxon>Pseudonocardiaceae</taxon>
        <taxon>Amycolatopsis</taxon>
    </lineage>
</organism>
<dbReference type="SUPFAM" id="SSF51182">
    <property type="entry name" value="RmlC-like cupins"/>
    <property type="match status" value="1"/>
</dbReference>
<dbReference type="InterPro" id="IPR014710">
    <property type="entry name" value="RmlC-like_jellyroll"/>
</dbReference>
<dbReference type="InterPro" id="IPR013096">
    <property type="entry name" value="Cupin_2"/>
</dbReference>
<dbReference type="Proteomes" id="UP000198727">
    <property type="component" value="Unassembled WGS sequence"/>
</dbReference>
<dbReference type="InterPro" id="IPR011051">
    <property type="entry name" value="RmlC_Cupin_sf"/>
</dbReference>
<sequence length="357" mass="38371">MTVDLEAVHGMEPVRDRLPGEPVPYYLASGEGARYELDGQLWTVIARAADTGGLFDAAYVSGGRGATTPAHAHRDQHRSLLVVDGGVQVRLGGRSRLLLPGDTAHVPAGVPLAYRMLAHHTRLLTWAAPGGSLAWVERLGVPVEAHVHPARPTHRASGEAMAEIGGEFGITFPDADDVAEPAAGKWDATIPAGVEPYFLRAGEGDRVAMPNTLHTYLTRGRNTGDRYFAVGTVGGPSPYFVRHFHREHTENFLCLSGRVWLHVNGQELLLTRGDFVHAPAGTIHTFSFAAHATTMLGILTPSVFEPFFETIGRPTTDHVYEETSELVVPPAPPPAARAELDVVVVGPPPERSVGLDL</sequence>
<feature type="domain" description="Cupin type-2" evidence="1">
    <location>
        <begin position="65"/>
        <end position="115"/>
    </location>
</feature>
<accession>A0A1I5SPT3</accession>
<keyword evidence="3" id="KW-1185">Reference proteome</keyword>
<dbReference type="STRING" id="587909.SAMN05421810_103228"/>
<dbReference type="PANTHER" id="PTHR36440:SF1">
    <property type="entry name" value="PUTATIVE (AFU_ORTHOLOGUE AFUA_8G07350)-RELATED"/>
    <property type="match status" value="1"/>
</dbReference>
<protein>
    <submittedName>
        <fullName evidence="2">Quercetin 2,3-dioxygenase</fullName>
    </submittedName>
</protein>